<feature type="domain" description="MobA/VirD2-like nuclease" evidence="2">
    <location>
        <begin position="56"/>
        <end position="150"/>
    </location>
</feature>
<reference evidence="3" key="1">
    <citation type="submission" date="2017-08" db="EMBL/GenBank/DDBJ databases">
        <title>Genome sequence of Candidatus Hamiltonella defensa from Acyrthosiphon pisum strain MI47.</title>
        <authorList>
            <person name="Patel V.A."/>
            <person name="Chevignon G."/>
            <person name="Russell J.A."/>
            <person name="Oliver K.M."/>
        </authorList>
    </citation>
    <scope>NUCLEOTIDE SEQUENCE</scope>
    <source>
        <strain evidence="3">MI47</strain>
    </source>
</reference>
<name>A0AAC9VF89_9ENTR</name>
<evidence type="ECO:0000313" key="4">
    <source>
        <dbReference type="Proteomes" id="UP000792865"/>
    </source>
</evidence>
<feature type="compositionally biased region" description="Basic and acidic residues" evidence="1">
    <location>
        <begin position="371"/>
        <end position="381"/>
    </location>
</feature>
<evidence type="ECO:0000259" key="2">
    <source>
        <dbReference type="Pfam" id="PF03432"/>
    </source>
</evidence>
<dbReference type="Proteomes" id="UP000792865">
    <property type="component" value="Chromosome"/>
</dbReference>
<organism evidence="3 4">
    <name type="scientific">Candidatus Williamhamiltonella defendens</name>
    <dbReference type="NCBI Taxonomy" id="138072"/>
    <lineage>
        <taxon>Bacteria</taxon>
        <taxon>Pseudomonadati</taxon>
        <taxon>Pseudomonadota</taxon>
        <taxon>Gammaproteobacteria</taxon>
        <taxon>Enterobacterales</taxon>
        <taxon>Enterobacteriaceae</taxon>
        <taxon>aphid secondary symbionts</taxon>
        <taxon>Candidatus Williamhamiltonella</taxon>
    </lineage>
</organism>
<accession>A0AAC9VF89</accession>
<sequence length="489" mass="55493">MIAGFSRYGKGGGKAPIDYLTAEDRLGRENAKPVTLRGDAELTCQLIDSLEFEYKYTSGVLSFAPNEQITSKQEQAIINRFEQVAFAVLQPDQYNILWVKHTHAGHHELHFVTPRVELSTGKSLNIKPPGKKTQQHFDDFRSEVNAKYGLADPTDPNRIRNVKIPNHTLKIASEAIRNGDKPLGDVHVMIDTIMSQRAIQGLIRCREDLVTQVKELGFEIPRTGSDYITVCEPESGKRWRLKGALYARDYSVSRTIEKSDSARERDYSKPDKAAAQRFTQRLEGHITARAEYHQNRYPQPERKYGMESIQKPNTLAVDHRIEPLTGYLQRQLANHELLRRADNSNAGVSQEIGSRRRKDSIQSVWGGSDAMHSDKQEKRGIRREKRLDDTGGILSDGTRKSLVEWIIKSGAEIYESTESLKRSAKRVAEDVSNYLSREHPITEAGKQLKQSTDGIEQALQNEQTLNSAIRHQQEQARAKKHAPYYGMSF</sequence>
<gene>
    <name evidence="3" type="ORF">CJJ18_04085</name>
</gene>
<dbReference type="Pfam" id="PF03432">
    <property type="entry name" value="Relaxase"/>
    <property type="match status" value="1"/>
</dbReference>
<protein>
    <recommendedName>
        <fullName evidence="2">MobA/VirD2-like nuclease domain-containing protein</fullName>
    </recommendedName>
</protein>
<dbReference type="RefSeq" id="WP_095034146.1">
    <property type="nucleotide sequence ID" value="NZ_CAWNYN010000001.1"/>
</dbReference>
<dbReference type="EMBL" id="CP022932">
    <property type="protein sequence ID" value="ASV33365.1"/>
    <property type="molecule type" value="Genomic_DNA"/>
</dbReference>
<proteinExistence type="predicted"/>
<evidence type="ECO:0000256" key="1">
    <source>
        <dbReference type="SAM" id="MobiDB-lite"/>
    </source>
</evidence>
<feature type="region of interest" description="Disordered" evidence="1">
    <location>
        <begin position="348"/>
        <end position="381"/>
    </location>
</feature>
<dbReference type="InterPro" id="IPR005094">
    <property type="entry name" value="Endonuclease_MobA/VirD2"/>
</dbReference>
<evidence type="ECO:0000313" key="3">
    <source>
        <dbReference type="EMBL" id="ASV33365.1"/>
    </source>
</evidence>
<dbReference type="AlphaFoldDB" id="A0AAC9VF89"/>